<protein>
    <submittedName>
        <fullName evidence="5 6">Uncharacterized protein</fullName>
    </submittedName>
</protein>
<evidence type="ECO:0000256" key="4">
    <source>
        <dbReference type="SAM" id="SignalP"/>
    </source>
</evidence>
<organism evidence="5">
    <name type="scientific">Guillardia theta (strain CCMP2712)</name>
    <name type="common">Cryptophyte</name>
    <dbReference type="NCBI Taxonomy" id="905079"/>
    <lineage>
        <taxon>Eukaryota</taxon>
        <taxon>Cryptophyceae</taxon>
        <taxon>Pyrenomonadales</taxon>
        <taxon>Geminigeraceae</taxon>
        <taxon>Guillardia</taxon>
    </lineage>
</organism>
<dbReference type="SUPFAM" id="SSF48452">
    <property type="entry name" value="TPR-like"/>
    <property type="match status" value="1"/>
</dbReference>
<dbReference type="PANTHER" id="PTHR31121:SF6">
    <property type="entry name" value="ALPHA-1,2 MANNOSYLTRANSFERASE KTR1"/>
    <property type="match status" value="1"/>
</dbReference>
<dbReference type="Gene3D" id="1.25.40.10">
    <property type="entry name" value="Tetratricopeptide repeat domain"/>
    <property type="match status" value="2"/>
</dbReference>
<dbReference type="Pfam" id="PF01793">
    <property type="entry name" value="Glyco_transf_15"/>
    <property type="match status" value="1"/>
</dbReference>
<dbReference type="Gene3D" id="3.90.550.10">
    <property type="entry name" value="Spore Coat Polysaccharide Biosynthesis Protein SpsA, Chain A"/>
    <property type="match status" value="1"/>
</dbReference>
<dbReference type="Proteomes" id="UP000011087">
    <property type="component" value="Unassembled WGS sequence"/>
</dbReference>
<dbReference type="GO" id="GO:0000026">
    <property type="term" value="F:alpha-1,2-mannosyltransferase activity"/>
    <property type="evidence" value="ECO:0007669"/>
    <property type="project" value="TreeGrafter"/>
</dbReference>
<evidence type="ECO:0000313" key="6">
    <source>
        <dbReference type="EnsemblProtists" id="EKX53434"/>
    </source>
</evidence>
<dbReference type="KEGG" id="gtt:GUITHDRAFT_133149"/>
<dbReference type="EnsemblProtists" id="EKX53434">
    <property type="protein sequence ID" value="EKX53434"/>
    <property type="gene ID" value="GUITHDRAFT_133149"/>
</dbReference>
<dbReference type="EMBL" id="JH992970">
    <property type="protein sequence ID" value="EKX53434.1"/>
    <property type="molecule type" value="Genomic_DNA"/>
</dbReference>
<dbReference type="InterPro" id="IPR002685">
    <property type="entry name" value="Glyco_trans_15"/>
</dbReference>
<comment type="similarity">
    <text evidence="1">Belongs to the glycosyltransferase 15 family.</text>
</comment>
<keyword evidence="3" id="KW-0802">TPR repeat</keyword>
<dbReference type="Pfam" id="PF13414">
    <property type="entry name" value="TPR_11"/>
    <property type="match status" value="1"/>
</dbReference>
<dbReference type="GO" id="GO:0000032">
    <property type="term" value="P:cell wall mannoprotein biosynthetic process"/>
    <property type="evidence" value="ECO:0007669"/>
    <property type="project" value="TreeGrafter"/>
</dbReference>
<evidence type="ECO:0000313" key="7">
    <source>
        <dbReference type="Proteomes" id="UP000011087"/>
    </source>
</evidence>
<keyword evidence="7" id="KW-1185">Reference proteome</keyword>
<dbReference type="InterPro" id="IPR019734">
    <property type="entry name" value="TPR_rpt"/>
</dbReference>
<feature type="chain" id="PRO_5008771930" evidence="4">
    <location>
        <begin position="23"/>
        <end position="686"/>
    </location>
</feature>
<keyword evidence="2" id="KW-0808">Transferase</keyword>
<name>L1JYM2_GUITC</name>
<dbReference type="HOGENOM" id="CLU_401419_0_0_1"/>
<feature type="repeat" description="TPR" evidence="3">
    <location>
        <begin position="250"/>
        <end position="283"/>
    </location>
</feature>
<reference evidence="6" key="3">
    <citation type="submission" date="2016-03" db="UniProtKB">
        <authorList>
            <consortium name="EnsemblProtists"/>
        </authorList>
    </citation>
    <scope>IDENTIFICATION</scope>
</reference>
<proteinExistence type="inferred from homology"/>
<feature type="signal peptide" evidence="4">
    <location>
        <begin position="1"/>
        <end position="22"/>
    </location>
</feature>
<dbReference type="InterPro" id="IPR011990">
    <property type="entry name" value="TPR-like_helical_dom_sf"/>
</dbReference>
<dbReference type="InterPro" id="IPR029044">
    <property type="entry name" value="Nucleotide-diphossugar_trans"/>
</dbReference>
<dbReference type="GO" id="GO:0006487">
    <property type="term" value="P:protein N-linked glycosylation"/>
    <property type="evidence" value="ECO:0007669"/>
    <property type="project" value="TreeGrafter"/>
</dbReference>
<sequence length="686" mass="79243">MRLCRELLVLATLLLHTREGGGIREASPASDAKSQQRPAEDALEHVSMVAQEAYNRWIKTRNRDDMLVAIRHQEEAVKLAPSSWQFHYTLANMHYSIANEKVAEQHARKAAKLQTGSLQEKLLGRILVQRGKIHEGIPHLQRALELQQDDAEGWYKLGGALFEVGDLVSASRCFFTAGALSNVSLWWLSAAHTMAKLKDPRCFSLYMASIRSDPRNLDAWKDFSFTLSNSHRAKDAEWASRKTLEIEESGDNYFSLGNSLLSQKRYAEARQVYQKGARMDPLNSGMLHNLGFSSHLSGEPFVAINASLQTCKLYLNDGERGDLTSHTRRQGPMYVTGLANALRRAQEIDLSVDVLRSLRQPKPDVNDKQVINDNIRVDDLELKSTIQRVQKRLKRIRQRLSKKQEEDAFLSQYTGESHVSMDPPAGKQSLVPRAVIIYLIGKKIEHFLDLLDSLHSLKINFLDQNPYPIILFHEGLNQTQMEAVLKHYDDVWSFHALVIVISSFFSQGPEDHRHMCRFYSGAMFNYPLLEPYEWFLRLDSDSFILGRIRRVLQLLRCDVYDDEDPAGRTPSREDEYLTTGLWNASQEYMRERNIFPEDTALDRYLEEGVWDRSYFYTNFEIGHLPFFRSEKYQSFYASLDRKGGFYYYRWGDAPIRLLGVTMHAKETMIRRFHEIPYSHKVYVILP</sequence>
<dbReference type="OrthoDB" id="439943at2759"/>
<dbReference type="GO" id="GO:0016020">
    <property type="term" value="C:membrane"/>
    <property type="evidence" value="ECO:0007669"/>
    <property type="project" value="InterPro"/>
</dbReference>
<evidence type="ECO:0000256" key="1">
    <source>
        <dbReference type="ARBA" id="ARBA00007677"/>
    </source>
</evidence>
<dbReference type="eggNOG" id="KOG4472">
    <property type="taxonomic scope" value="Eukaryota"/>
</dbReference>
<dbReference type="GeneID" id="17310000"/>
<dbReference type="SUPFAM" id="SSF53448">
    <property type="entry name" value="Nucleotide-diphospho-sugar transferases"/>
    <property type="match status" value="1"/>
</dbReference>
<dbReference type="GO" id="GO:0005794">
    <property type="term" value="C:Golgi apparatus"/>
    <property type="evidence" value="ECO:0007669"/>
    <property type="project" value="TreeGrafter"/>
</dbReference>
<dbReference type="PANTHER" id="PTHR31121">
    <property type="entry name" value="ALPHA-1,2 MANNOSYLTRANSFERASE KTR1"/>
    <property type="match status" value="1"/>
</dbReference>
<dbReference type="PaxDb" id="55529-EKX53434"/>
<accession>L1JYM2</accession>
<evidence type="ECO:0000313" key="5">
    <source>
        <dbReference type="EMBL" id="EKX53434.1"/>
    </source>
</evidence>
<dbReference type="AlphaFoldDB" id="L1JYM2"/>
<keyword evidence="4" id="KW-0732">Signal</keyword>
<dbReference type="Pfam" id="PF13432">
    <property type="entry name" value="TPR_16"/>
    <property type="match status" value="1"/>
</dbReference>
<dbReference type="SMART" id="SM00028">
    <property type="entry name" value="TPR"/>
    <property type="match status" value="3"/>
</dbReference>
<gene>
    <name evidence="5" type="ORF">GUITHDRAFT_133149</name>
</gene>
<reference evidence="5 7" key="1">
    <citation type="journal article" date="2012" name="Nature">
        <title>Algal genomes reveal evolutionary mosaicism and the fate of nucleomorphs.</title>
        <authorList>
            <consortium name="DOE Joint Genome Institute"/>
            <person name="Curtis B.A."/>
            <person name="Tanifuji G."/>
            <person name="Burki F."/>
            <person name="Gruber A."/>
            <person name="Irimia M."/>
            <person name="Maruyama S."/>
            <person name="Arias M.C."/>
            <person name="Ball S.G."/>
            <person name="Gile G.H."/>
            <person name="Hirakawa Y."/>
            <person name="Hopkins J.F."/>
            <person name="Kuo A."/>
            <person name="Rensing S.A."/>
            <person name="Schmutz J."/>
            <person name="Symeonidi A."/>
            <person name="Elias M."/>
            <person name="Eveleigh R.J."/>
            <person name="Herman E.K."/>
            <person name="Klute M.J."/>
            <person name="Nakayama T."/>
            <person name="Obornik M."/>
            <person name="Reyes-Prieto A."/>
            <person name="Armbrust E.V."/>
            <person name="Aves S.J."/>
            <person name="Beiko R.G."/>
            <person name="Coutinho P."/>
            <person name="Dacks J.B."/>
            <person name="Durnford D.G."/>
            <person name="Fast N.M."/>
            <person name="Green B.R."/>
            <person name="Grisdale C.J."/>
            <person name="Hempel F."/>
            <person name="Henrissat B."/>
            <person name="Hoppner M.P."/>
            <person name="Ishida K."/>
            <person name="Kim E."/>
            <person name="Koreny L."/>
            <person name="Kroth P.G."/>
            <person name="Liu Y."/>
            <person name="Malik S.B."/>
            <person name="Maier U.G."/>
            <person name="McRose D."/>
            <person name="Mock T."/>
            <person name="Neilson J.A."/>
            <person name="Onodera N.T."/>
            <person name="Poole A.M."/>
            <person name="Pritham E.J."/>
            <person name="Richards T.A."/>
            <person name="Rocap G."/>
            <person name="Roy S.W."/>
            <person name="Sarai C."/>
            <person name="Schaack S."/>
            <person name="Shirato S."/>
            <person name="Slamovits C.H."/>
            <person name="Spencer D.F."/>
            <person name="Suzuki S."/>
            <person name="Worden A.Z."/>
            <person name="Zauner S."/>
            <person name="Barry K."/>
            <person name="Bell C."/>
            <person name="Bharti A.K."/>
            <person name="Crow J.A."/>
            <person name="Grimwood J."/>
            <person name="Kramer R."/>
            <person name="Lindquist E."/>
            <person name="Lucas S."/>
            <person name="Salamov A."/>
            <person name="McFadden G.I."/>
            <person name="Lane C.E."/>
            <person name="Keeling P.J."/>
            <person name="Gray M.W."/>
            <person name="Grigoriev I.V."/>
            <person name="Archibald J.M."/>
        </authorList>
    </citation>
    <scope>NUCLEOTIDE SEQUENCE</scope>
    <source>
        <strain evidence="5 7">CCMP2712</strain>
    </source>
</reference>
<evidence type="ECO:0000256" key="3">
    <source>
        <dbReference type="PROSITE-ProRule" id="PRU00339"/>
    </source>
</evidence>
<reference evidence="7" key="2">
    <citation type="submission" date="2012-11" db="EMBL/GenBank/DDBJ databases">
        <authorList>
            <person name="Kuo A."/>
            <person name="Curtis B.A."/>
            <person name="Tanifuji G."/>
            <person name="Burki F."/>
            <person name="Gruber A."/>
            <person name="Irimia M."/>
            <person name="Maruyama S."/>
            <person name="Arias M.C."/>
            <person name="Ball S.G."/>
            <person name="Gile G.H."/>
            <person name="Hirakawa Y."/>
            <person name="Hopkins J.F."/>
            <person name="Rensing S.A."/>
            <person name="Schmutz J."/>
            <person name="Symeonidi A."/>
            <person name="Elias M."/>
            <person name="Eveleigh R.J."/>
            <person name="Herman E.K."/>
            <person name="Klute M.J."/>
            <person name="Nakayama T."/>
            <person name="Obornik M."/>
            <person name="Reyes-Prieto A."/>
            <person name="Armbrust E.V."/>
            <person name="Aves S.J."/>
            <person name="Beiko R.G."/>
            <person name="Coutinho P."/>
            <person name="Dacks J.B."/>
            <person name="Durnford D.G."/>
            <person name="Fast N.M."/>
            <person name="Green B.R."/>
            <person name="Grisdale C."/>
            <person name="Hempe F."/>
            <person name="Henrissat B."/>
            <person name="Hoppner M.P."/>
            <person name="Ishida K.-I."/>
            <person name="Kim E."/>
            <person name="Koreny L."/>
            <person name="Kroth P.G."/>
            <person name="Liu Y."/>
            <person name="Malik S.-B."/>
            <person name="Maier U.G."/>
            <person name="McRose D."/>
            <person name="Mock T."/>
            <person name="Neilson J.A."/>
            <person name="Onodera N.T."/>
            <person name="Poole A.M."/>
            <person name="Pritham E.J."/>
            <person name="Richards T.A."/>
            <person name="Rocap G."/>
            <person name="Roy S.W."/>
            <person name="Sarai C."/>
            <person name="Schaack S."/>
            <person name="Shirato S."/>
            <person name="Slamovits C.H."/>
            <person name="Spencer D.F."/>
            <person name="Suzuki S."/>
            <person name="Worden A.Z."/>
            <person name="Zauner S."/>
            <person name="Barry K."/>
            <person name="Bell C."/>
            <person name="Bharti A.K."/>
            <person name="Crow J.A."/>
            <person name="Grimwood J."/>
            <person name="Kramer R."/>
            <person name="Lindquist E."/>
            <person name="Lucas S."/>
            <person name="Salamov A."/>
            <person name="McFadden G.I."/>
            <person name="Lane C.E."/>
            <person name="Keeling P.J."/>
            <person name="Gray M.W."/>
            <person name="Grigoriev I.V."/>
            <person name="Archibald J.M."/>
        </authorList>
    </citation>
    <scope>NUCLEOTIDE SEQUENCE</scope>
    <source>
        <strain evidence="7">CCMP2712</strain>
    </source>
</reference>
<dbReference type="RefSeq" id="XP_005840414.1">
    <property type="nucleotide sequence ID" value="XM_005840357.1"/>
</dbReference>
<evidence type="ECO:0000256" key="2">
    <source>
        <dbReference type="ARBA" id="ARBA00022679"/>
    </source>
</evidence>
<dbReference type="PROSITE" id="PS50005">
    <property type="entry name" value="TPR"/>
    <property type="match status" value="1"/>
</dbReference>